<proteinExistence type="predicted"/>
<evidence type="ECO:0000313" key="4">
    <source>
        <dbReference type="Proteomes" id="UP000374630"/>
    </source>
</evidence>
<dbReference type="RefSeq" id="WP_150353958.1">
    <property type="nucleotide sequence ID" value="NZ_RZNZ01000010.1"/>
</dbReference>
<dbReference type="EMBL" id="RZOA01000009">
    <property type="protein sequence ID" value="KAA8823425.1"/>
    <property type="molecule type" value="Genomic_DNA"/>
</dbReference>
<comment type="caution">
    <text evidence="2">The sequence shown here is derived from an EMBL/GenBank/DDBJ whole genome shotgun (WGS) entry which is preliminary data.</text>
</comment>
<dbReference type="AlphaFoldDB" id="A0A5J5DUC4"/>
<dbReference type="EMBL" id="RZNZ01000010">
    <property type="protein sequence ID" value="KAA8819567.1"/>
    <property type="molecule type" value="Genomic_DNA"/>
</dbReference>
<evidence type="ECO:0008006" key="5">
    <source>
        <dbReference type="Google" id="ProtNLM"/>
    </source>
</evidence>
<evidence type="ECO:0000313" key="3">
    <source>
        <dbReference type="Proteomes" id="UP000345527"/>
    </source>
</evidence>
<dbReference type="Proteomes" id="UP000345527">
    <property type="component" value="Unassembled WGS sequence"/>
</dbReference>
<dbReference type="OrthoDB" id="3173471at2"/>
<evidence type="ECO:0000313" key="1">
    <source>
        <dbReference type="EMBL" id="KAA8819567.1"/>
    </source>
</evidence>
<sequence length="305" mass="34907">MFEIRHEPSPRQIMRHQAWRLQQSALAQCREANRAIGNEANPTYGLSTGLNLLGRPTPESFTLPDDRPYAIFPSPAESRKMNGIVANRSWKPLGLDTSTVTIDAVRCESAPAVFAHMSHHCSLEDLVAIGDSFMCRDRMLRRCTYEQLEIFLNRCGRFVGRPEAIRALRLVRANTDSPAETRLRLLAMRFGLPCPQTDIIIAKEPREIRLDLGWAKYRVGLEYQGSHHRDQFDDDLYRANLIIVQGWKVLQVTNEMIRFFQSAHELFEYVAYLLRKAGMDVGHVPQQPMTVREISRKPAGRPHKG</sequence>
<evidence type="ECO:0000313" key="2">
    <source>
        <dbReference type="EMBL" id="KAA8823425.1"/>
    </source>
</evidence>
<keyword evidence="4" id="KW-1185">Reference proteome</keyword>
<reference evidence="3 4" key="1">
    <citation type="journal article" date="2019" name="Syst. Appl. Microbiol.">
        <title>Characterization of Bifidobacterium species in feaces of the Egyptian fruit bat: Description of B. vespertilionis sp. nov. and B. rousetti sp. nov.</title>
        <authorList>
            <person name="Modesto M."/>
            <person name="Satti M."/>
            <person name="Watanabe K."/>
            <person name="Puglisi E."/>
            <person name="Morelli L."/>
            <person name="Huang C.-H."/>
            <person name="Liou J.-S."/>
            <person name="Miyashita M."/>
            <person name="Tamura T."/>
            <person name="Saito S."/>
            <person name="Mori K."/>
            <person name="Huang L."/>
            <person name="Sciavilla P."/>
            <person name="Sandri C."/>
            <person name="Spiezio C."/>
            <person name="Vitali F."/>
            <person name="Cavalieri D."/>
            <person name="Perpetuini G."/>
            <person name="Tofalo R."/>
            <person name="Bonetti A."/>
            <person name="Arita M."/>
            <person name="Mattarelli P."/>
        </authorList>
    </citation>
    <scope>NUCLEOTIDE SEQUENCE [LARGE SCALE GENOMIC DNA]</scope>
    <source>
        <strain evidence="1 4">RST16</strain>
        <strain evidence="2 3">RST8</strain>
    </source>
</reference>
<organism evidence="2 3">
    <name type="scientific">Bifidobacterium vespertilionis</name>
    <dbReference type="NCBI Taxonomy" id="2562524"/>
    <lineage>
        <taxon>Bacteria</taxon>
        <taxon>Bacillati</taxon>
        <taxon>Actinomycetota</taxon>
        <taxon>Actinomycetes</taxon>
        <taxon>Bifidobacteriales</taxon>
        <taxon>Bifidobacteriaceae</taxon>
        <taxon>Bifidobacterium</taxon>
    </lineage>
</organism>
<name>A0A5J5DUC4_9BIFI</name>
<dbReference type="Proteomes" id="UP000374630">
    <property type="component" value="Unassembled WGS sequence"/>
</dbReference>
<gene>
    <name evidence="2" type="ORF">EM848_05635</name>
    <name evidence="1" type="ORF">EMO90_07995</name>
</gene>
<protein>
    <recommendedName>
        <fullName evidence="5">DUF559 domain-containing protein</fullName>
    </recommendedName>
</protein>
<accession>A0A5J5DUC4</accession>